<reference evidence="8" key="2">
    <citation type="submission" date="2025-08" db="UniProtKB">
        <authorList>
            <consortium name="Ensembl"/>
        </authorList>
    </citation>
    <scope>IDENTIFICATION</scope>
</reference>
<keyword evidence="5 6" id="KW-0378">Hydrolase</keyword>
<evidence type="ECO:0000256" key="3">
    <source>
        <dbReference type="ARBA" id="ARBA00010662"/>
    </source>
</evidence>
<dbReference type="Ensembl" id="ENSEAST00005081980.1">
    <property type="protein sequence ID" value="ENSEASP00005043106.1"/>
    <property type="gene ID" value="ENSEASG00005002963.2"/>
</dbReference>
<dbReference type="Gene3D" id="3.40.50.1360">
    <property type="match status" value="1"/>
</dbReference>
<keyword evidence="9" id="KW-1185">Reference proteome</keyword>
<dbReference type="Proteomes" id="UP000694387">
    <property type="component" value="Chromosome 1"/>
</dbReference>
<comment type="similarity">
    <text evidence="3 6">Belongs to the glucosamine/galactosamine-6-phosphate isomerase family. 6-phosphogluconolactonase subfamily.</text>
</comment>
<dbReference type="Pfam" id="PF01182">
    <property type="entry name" value="Glucosamine_iso"/>
    <property type="match status" value="1"/>
</dbReference>
<accession>A0A9L0IQ68</accession>
<evidence type="ECO:0000256" key="2">
    <source>
        <dbReference type="ARBA" id="ARBA00004961"/>
    </source>
</evidence>
<dbReference type="GO" id="GO:0005975">
    <property type="term" value="P:carbohydrate metabolic process"/>
    <property type="evidence" value="ECO:0007669"/>
    <property type="project" value="UniProtKB-UniRule"/>
</dbReference>
<evidence type="ECO:0000256" key="4">
    <source>
        <dbReference type="ARBA" id="ARBA00013198"/>
    </source>
</evidence>
<reference evidence="8" key="3">
    <citation type="submission" date="2025-09" db="UniProtKB">
        <authorList>
            <consortium name="Ensembl"/>
        </authorList>
    </citation>
    <scope>IDENTIFICATION</scope>
</reference>
<dbReference type="PANTHER" id="PTHR11054:SF0">
    <property type="entry name" value="6-PHOSPHOGLUCONOLACTONASE"/>
    <property type="match status" value="1"/>
</dbReference>
<dbReference type="InterPro" id="IPR039104">
    <property type="entry name" value="6PGL"/>
</dbReference>
<reference evidence="8 9" key="1">
    <citation type="journal article" date="2020" name="Nat. Commun.">
        <title>Donkey genomes provide new insights into domestication and selection for coat color.</title>
        <authorList>
            <person name="Wang"/>
            <person name="C."/>
            <person name="Li"/>
            <person name="H."/>
            <person name="Guo"/>
            <person name="Y."/>
            <person name="Huang"/>
            <person name="J."/>
            <person name="Sun"/>
            <person name="Y."/>
            <person name="Min"/>
            <person name="J."/>
            <person name="Wang"/>
            <person name="J."/>
            <person name="Fang"/>
            <person name="X."/>
            <person name="Zhao"/>
            <person name="Z."/>
            <person name="Wang"/>
            <person name="S."/>
            <person name="Zhang"/>
            <person name="Y."/>
            <person name="Liu"/>
            <person name="Q."/>
            <person name="Jiang"/>
            <person name="Q."/>
            <person name="Wang"/>
            <person name="X."/>
            <person name="Guo"/>
            <person name="Y."/>
            <person name="Yang"/>
            <person name="C."/>
            <person name="Wang"/>
            <person name="Y."/>
            <person name="Tian"/>
            <person name="F."/>
            <person name="Zhuang"/>
            <person name="G."/>
            <person name="Fan"/>
            <person name="Y."/>
            <person name="Gao"/>
            <person name="Q."/>
            <person name="Li"/>
            <person name="Y."/>
            <person name="Ju"/>
            <person name="Z."/>
            <person name="Li"/>
            <person name="J."/>
            <person name="Li"/>
            <person name="R."/>
            <person name="Hou"/>
            <person name="M."/>
            <person name="Yang"/>
            <person name="G."/>
            <person name="Liu"/>
            <person name="G."/>
            <person name="Liu"/>
            <person name="W."/>
            <person name="Guo"/>
            <person name="J."/>
            <person name="Pan"/>
            <person name="S."/>
            <person name="Fan"/>
            <person name="G."/>
            <person name="Zhang"/>
            <person name="W."/>
            <person name="Zhang"/>
            <person name="R."/>
            <person name="Yu"/>
            <person name="J."/>
            <person name="Zhang"/>
            <person name="X."/>
            <person name="Yin"/>
            <person name="Q."/>
            <person name="Ji"/>
            <person name="C."/>
            <person name="Jin"/>
            <person name="Y."/>
            <person name="Yue"/>
            <person name="G."/>
            <person name="Liu"/>
            <person name="M."/>
            <person name="Xu"/>
            <person name="J."/>
            <person name="Liu"/>
            <person name="S."/>
            <person name="Jordana"/>
            <person name="J."/>
            <person name="Noce"/>
            <person name="A."/>
            <person name="Amills"/>
            <person name="M."/>
            <person name="Wu"/>
            <person name="D.D."/>
            <person name="Li"/>
            <person name="S."/>
            <person name="Zhou"/>
            <person name="X. and Zhong"/>
            <person name="J."/>
        </authorList>
    </citation>
    <scope>NUCLEOTIDE SEQUENCE [LARGE SCALE GENOMIC DNA]</scope>
</reference>
<dbReference type="PANTHER" id="PTHR11054">
    <property type="entry name" value="6-PHOSPHOGLUCONOLACTONASE"/>
    <property type="match status" value="1"/>
</dbReference>
<evidence type="ECO:0000259" key="7">
    <source>
        <dbReference type="Pfam" id="PF01182"/>
    </source>
</evidence>
<dbReference type="InterPro" id="IPR037171">
    <property type="entry name" value="NagB/RpiA_transferase-like"/>
</dbReference>
<comment type="pathway">
    <text evidence="2 6">Carbohydrate degradation; pentose phosphate pathway; D-ribulose 5-phosphate from D-glucose 6-phosphate (oxidative stage): step 2/3.</text>
</comment>
<dbReference type="InterPro" id="IPR006148">
    <property type="entry name" value="Glc/Gal-6P_isomerase"/>
</dbReference>
<dbReference type="GeneTree" id="ENSGT00550000075110"/>
<dbReference type="AlphaFoldDB" id="A0A9L0IQ68"/>
<evidence type="ECO:0000256" key="6">
    <source>
        <dbReference type="RuleBase" id="RU365095"/>
    </source>
</evidence>
<dbReference type="FunFam" id="3.40.50.1360:FF:000005">
    <property type="entry name" value="6-phosphogluconolactonase"/>
    <property type="match status" value="1"/>
</dbReference>
<comment type="function">
    <text evidence="6">Hydrolysis of 6-phosphogluconolactone to 6-phosphogluconate.</text>
</comment>
<dbReference type="InterPro" id="IPR005900">
    <property type="entry name" value="6-phosphogluconolactonase_DevB"/>
</dbReference>
<dbReference type="SUPFAM" id="SSF100950">
    <property type="entry name" value="NagB/RpiA/CoA transferase-like"/>
    <property type="match status" value="1"/>
</dbReference>
<dbReference type="GO" id="GO:0017057">
    <property type="term" value="F:6-phosphogluconolactonase activity"/>
    <property type="evidence" value="ECO:0007669"/>
    <property type="project" value="UniProtKB-UniRule"/>
</dbReference>
<evidence type="ECO:0000256" key="5">
    <source>
        <dbReference type="ARBA" id="ARBA00022801"/>
    </source>
</evidence>
<sequence length="272" mass="29819">AAREEPGRRELVRSLGLSFPTSNLSEFSVVSTQLAALITADDLGRCSFWTWAPGSYRIGNTPHLQAGKQACRSRGRPWGARLQLSQRLTWSGKPPSEVWEGRAQPNPGHQTHLLSRLPIPDGRVITINPQLPVQEAAEDYAQKLRQAFQGDSIPVFDLLILGVGPDGHTCSLFPDHPLLQEREKIVAPISDSPKPPPQRVTLTLPVLNAARTVIFVATGEGKAAVLKRILEDKEENPLPAALVQPHTGKLCWFLDEAAARLLTVPFEKHSAL</sequence>
<dbReference type="EC" id="3.1.1.31" evidence="4 6"/>
<evidence type="ECO:0000313" key="8">
    <source>
        <dbReference type="Ensembl" id="ENSEASP00005043106.1"/>
    </source>
</evidence>
<name>A0A9L0IQ68_EQUAS</name>
<evidence type="ECO:0000313" key="9">
    <source>
        <dbReference type="Proteomes" id="UP000694387"/>
    </source>
</evidence>
<organism evidence="8 9">
    <name type="scientific">Equus asinus</name>
    <name type="common">Donkey</name>
    <name type="synonym">Equus africanus asinus</name>
    <dbReference type="NCBI Taxonomy" id="9793"/>
    <lineage>
        <taxon>Eukaryota</taxon>
        <taxon>Metazoa</taxon>
        <taxon>Chordata</taxon>
        <taxon>Craniata</taxon>
        <taxon>Vertebrata</taxon>
        <taxon>Euteleostomi</taxon>
        <taxon>Mammalia</taxon>
        <taxon>Eutheria</taxon>
        <taxon>Laurasiatheria</taxon>
        <taxon>Perissodactyla</taxon>
        <taxon>Equidae</taxon>
        <taxon>Equus</taxon>
    </lineage>
</organism>
<proteinExistence type="inferred from homology"/>
<protein>
    <recommendedName>
        <fullName evidence="4 6">6-phosphogluconolactonase</fullName>
        <shortName evidence="6">6PGL</shortName>
        <ecNumber evidence="4 6">3.1.1.31</ecNumber>
    </recommendedName>
</protein>
<dbReference type="CDD" id="cd01400">
    <property type="entry name" value="6PGL"/>
    <property type="match status" value="1"/>
</dbReference>
<evidence type="ECO:0000256" key="1">
    <source>
        <dbReference type="ARBA" id="ARBA00000832"/>
    </source>
</evidence>
<gene>
    <name evidence="8" type="primary">PGLS</name>
</gene>
<dbReference type="GO" id="GO:0006098">
    <property type="term" value="P:pentose-phosphate shunt"/>
    <property type="evidence" value="ECO:0007669"/>
    <property type="project" value="Ensembl"/>
</dbReference>
<feature type="domain" description="Glucosamine/galactosamine-6-phosphate isomerase" evidence="7">
    <location>
        <begin position="110"/>
        <end position="252"/>
    </location>
</feature>
<comment type="catalytic activity">
    <reaction evidence="1 6">
        <text>6-phospho-D-glucono-1,5-lactone + H2O = 6-phospho-D-gluconate + H(+)</text>
        <dbReference type="Rhea" id="RHEA:12556"/>
        <dbReference type="ChEBI" id="CHEBI:15377"/>
        <dbReference type="ChEBI" id="CHEBI:15378"/>
        <dbReference type="ChEBI" id="CHEBI:57955"/>
        <dbReference type="ChEBI" id="CHEBI:58759"/>
        <dbReference type="EC" id="3.1.1.31"/>
    </reaction>
</comment>
<dbReference type="NCBIfam" id="TIGR01198">
    <property type="entry name" value="pgl"/>
    <property type="match status" value="1"/>
</dbReference>